<name>A0A0K3CQB3_RHOTO</name>
<feature type="region of interest" description="Disordered" evidence="1">
    <location>
        <begin position="1"/>
        <end position="184"/>
    </location>
</feature>
<reference evidence="3 5" key="2">
    <citation type="journal article" date="2018" name="Elife">
        <title>Functional genomics of lipid metabolism in the oleaginous yeast Rhodosporidium toruloides.</title>
        <authorList>
            <person name="Coradetti S.T."/>
            <person name="Pinel D."/>
            <person name="Geiselman G."/>
            <person name="Ito M."/>
            <person name="Mondo S."/>
            <person name="Reilly M.C."/>
            <person name="Cheng Y.F."/>
            <person name="Bauer S."/>
            <person name="Grigoriev I."/>
            <person name="Gladden J.M."/>
            <person name="Simmons B.A."/>
            <person name="Brem R."/>
            <person name="Arkin A.P."/>
            <person name="Skerker J.M."/>
        </authorList>
    </citation>
    <scope>NUCLEOTIDE SEQUENCE [LARGE SCALE GENOMIC DNA]</scope>
    <source>
        <strain evidence="3 5">NBRC 0880</strain>
    </source>
</reference>
<feature type="compositionally biased region" description="Low complexity" evidence="1">
    <location>
        <begin position="281"/>
        <end position="294"/>
    </location>
</feature>
<dbReference type="Proteomes" id="UP000199069">
    <property type="component" value="Unassembled WGS sequence"/>
</dbReference>
<evidence type="ECO:0000313" key="2">
    <source>
        <dbReference type="EMBL" id="CTR10877.1"/>
    </source>
</evidence>
<evidence type="ECO:0000313" key="4">
    <source>
        <dbReference type="Proteomes" id="UP000199069"/>
    </source>
</evidence>
<evidence type="ECO:0000256" key="1">
    <source>
        <dbReference type="SAM" id="MobiDB-lite"/>
    </source>
</evidence>
<dbReference type="Proteomes" id="UP000239560">
    <property type="component" value="Unassembled WGS sequence"/>
</dbReference>
<evidence type="ECO:0000313" key="3">
    <source>
        <dbReference type="EMBL" id="PRQ70328.1"/>
    </source>
</evidence>
<accession>A0A0K3CQB3</accession>
<protein>
    <submittedName>
        <fullName evidence="2">Uncharacterized protein</fullName>
    </submittedName>
</protein>
<evidence type="ECO:0000313" key="5">
    <source>
        <dbReference type="Proteomes" id="UP000239560"/>
    </source>
</evidence>
<dbReference type="EMBL" id="LCTV02000015">
    <property type="protein sequence ID" value="PRQ70328.1"/>
    <property type="molecule type" value="Genomic_DNA"/>
</dbReference>
<keyword evidence="4" id="KW-1185">Reference proteome</keyword>
<dbReference type="AlphaFoldDB" id="A0A0K3CQB3"/>
<dbReference type="EMBL" id="CWKI01000015">
    <property type="protein sequence ID" value="CTR10877.1"/>
    <property type="molecule type" value="Genomic_DNA"/>
</dbReference>
<feature type="region of interest" description="Disordered" evidence="1">
    <location>
        <begin position="202"/>
        <end position="253"/>
    </location>
</feature>
<feature type="compositionally biased region" description="Low complexity" evidence="1">
    <location>
        <begin position="237"/>
        <end position="249"/>
    </location>
</feature>
<sequence>MPSRIPRTPSPDRDGDSSSPTVRPAAPDPPENEDGWPITPPRHHRHHRRRNALTAATAPVPLDLQRLRRAATHGNPRADLAQMIHPSIEHDSSSDDDGGDSDDGEGYPRLGQDRRRPPTRRPNPFAPGFRERGERYRVHRGDDRGPPSSPDEYGWPVTHNPPPQPVVVVDQALPPPSLTATAGSDWSLTTSLADANPFAATGNYAVQPPSPEWMRNGRHAQAPRTRPPINQDRPAEAESPASSTSSQELPRVDRDLKRHRLFAATHLCVQTRRRTARLSLLASPLASPRKSSPADTPLLLP</sequence>
<proteinExistence type="predicted"/>
<feature type="compositionally biased region" description="Basic and acidic residues" evidence="1">
    <location>
        <begin position="129"/>
        <end position="145"/>
    </location>
</feature>
<feature type="compositionally biased region" description="Acidic residues" evidence="1">
    <location>
        <begin position="94"/>
        <end position="105"/>
    </location>
</feature>
<feature type="region of interest" description="Disordered" evidence="1">
    <location>
        <begin position="281"/>
        <end position="301"/>
    </location>
</feature>
<organism evidence="2 4">
    <name type="scientific">Rhodotorula toruloides</name>
    <name type="common">Yeast</name>
    <name type="synonym">Rhodosporidium toruloides</name>
    <dbReference type="NCBI Taxonomy" id="5286"/>
    <lineage>
        <taxon>Eukaryota</taxon>
        <taxon>Fungi</taxon>
        <taxon>Dikarya</taxon>
        <taxon>Basidiomycota</taxon>
        <taxon>Pucciniomycotina</taxon>
        <taxon>Microbotryomycetes</taxon>
        <taxon>Sporidiobolales</taxon>
        <taxon>Sporidiobolaceae</taxon>
        <taxon>Rhodotorula</taxon>
    </lineage>
</organism>
<reference evidence="2 4" key="1">
    <citation type="submission" date="2015-07" db="EMBL/GenBank/DDBJ databases">
        <authorList>
            <person name="Cajimat M.N.B."/>
            <person name="Milazzo M.L."/>
            <person name="Fulhorst C.F."/>
        </authorList>
    </citation>
    <scope>NUCLEOTIDE SEQUENCE [LARGE SCALE GENOMIC DNA]</scope>
    <source>
        <strain evidence="2">Single colony</strain>
    </source>
</reference>
<feature type="compositionally biased region" description="Basic residues" evidence="1">
    <location>
        <begin position="41"/>
        <end position="51"/>
    </location>
</feature>
<dbReference type="OrthoDB" id="10374024at2759"/>
<gene>
    <name evidence="2" type="primary">FGENESH: predicted gene_15.19</name>
    <name evidence="3" type="ORF">AAT19DRAFT_11077</name>
    <name evidence="2" type="ORF">BN2166_0067380</name>
</gene>